<dbReference type="Pfam" id="PF10300">
    <property type="entry name" value="Iml2-TPR_39"/>
    <property type="match status" value="1"/>
</dbReference>
<dbReference type="PANTHER" id="PTHR31859">
    <property type="entry name" value="TETRATRICOPEPTIDE REPEAT PROTEIN 39 FAMILY MEMBER"/>
    <property type="match status" value="1"/>
</dbReference>
<evidence type="ECO:0000256" key="1">
    <source>
        <dbReference type="SAM" id="MobiDB-lite"/>
    </source>
</evidence>
<comment type="caution">
    <text evidence="2">The sequence shown here is derived from an EMBL/GenBank/DDBJ whole genome shotgun (WGS) entry which is preliminary data.</text>
</comment>
<feature type="compositionally biased region" description="Basic residues" evidence="1">
    <location>
        <begin position="885"/>
        <end position="896"/>
    </location>
</feature>
<sequence length="910" mass="102355">MSSITDKQVLDAHIDKSDTKSVEHIQLEVSTQPKEFSDTREATNELSNVISALKESVVFEPVPSLENQDETSNEQLLTATSEPGSPRPTAIKTTTHHELMNHTVEIPAGQNMADYFTPPTPGMPPSSIELSENFSKLSKENVDENVKKEKNHCLELDDDTSSTNVEDNRDKMNAKVEDDDEEADAKSEEDGKGESDTDVKNNESEDDVEAKDNVLEDGTEDKDGEAKDNVEANDNNAKTEAIEAKDPSEGIEKSSDTSKETTIAAKKEEKPKDPHYIGPFNIDYDGVRANYINARSQEKYDADMVTGIELFFDNKFAEARAIFEKRTRQDPLYSLGLSSMAFARAFTSYNPKDLDTALARLTETFLFADAQVDAAFAKKPIADAVSHYFTNLLGTNPTNLPTKSSALNKYELQNRTFITNGALRAHIVRGESALLMSILYLAMDTTIGYIKAGENLRRAYGSYSYAWQEYKQMGQNYSRYIDRDSISGLQFGIGSVHLLLSSLPQKILKTVSAFCWSADKHLGFAMLKLCVEGKRTRSPIASLMLLSYYVTLTTHAPQVFTRELLQPAIECLLEAQKQYPNSAFFLFFAGRISRLARNIPVSTQSFVYTNEVCQGTWAEPALGDLASFEIIINSAMSLDWESMATKILELQPKYNNPALFKYLYGCCKEMTSDRTEAILSFAQISGLVDKRRNSQTELFIAHRVSFFEISGYQDLDFTLPVLELLMIWNLFPCMTATALEKCMELVDERLSLVYEREKMEYEIRKIELAPISTAPSYYDQRGVLLLIKASLLNALNRFSEGIVHLNWIIDNQDKFKFTNWIAPFAYWESGIVCWGTEDFKKARALWETGLTFTDFDFENKMSIRMHLAVQHAIELGVPETVVPKNKGKTNHGRKRLSIVPSKSSSKTSLS</sequence>
<reference evidence="2 3" key="1">
    <citation type="submission" date="2016-03" db="EMBL/GenBank/DDBJ databases">
        <title>Choanephora cucurbitarum.</title>
        <authorList>
            <person name="Min B."/>
            <person name="Park H."/>
            <person name="Park J.-H."/>
            <person name="Shin H.-D."/>
            <person name="Choi I.-G."/>
        </authorList>
    </citation>
    <scope>NUCLEOTIDE SEQUENCE [LARGE SCALE GENOMIC DNA]</scope>
    <source>
        <strain evidence="2 3">KUS-F28377</strain>
    </source>
</reference>
<dbReference type="Proteomes" id="UP000093000">
    <property type="component" value="Unassembled WGS sequence"/>
</dbReference>
<feature type="compositionally biased region" description="Basic and acidic residues" evidence="1">
    <location>
        <begin position="184"/>
        <end position="203"/>
    </location>
</feature>
<dbReference type="InterPro" id="IPR019412">
    <property type="entry name" value="IML2/TPR_39"/>
</dbReference>
<feature type="compositionally biased region" description="Basic and acidic residues" evidence="1">
    <location>
        <begin position="240"/>
        <end position="275"/>
    </location>
</feature>
<keyword evidence="3" id="KW-1185">Reference proteome</keyword>
<dbReference type="InParanoid" id="A0A1C7NP62"/>
<gene>
    <name evidence="2" type="primary">ttc39b_2</name>
    <name evidence="2" type="ORF">A0J61_01023</name>
</gene>
<feature type="region of interest" description="Disordered" evidence="1">
    <location>
        <begin position="63"/>
        <end position="90"/>
    </location>
</feature>
<feature type="region of interest" description="Disordered" evidence="1">
    <location>
        <begin position="116"/>
        <end position="277"/>
    </location>
</feature>
<organism evidence="2 3">
    <name type="scientific">Choanephora cucurbitarum</name>
    <dbReference type="NCBI Taxonomy" id="101091"/>
    <lineage>
        <taxon>Eukaryota</taxon>
        <taxon>Fungi</taxon>
        <taxon>Fungi incertae sedis</taxon>
        <taxon>Mucoromycota</taxon>
        <taxon>Mucoromycotina</taxon>
        <taxon>Mucoromycetes</taxon>
        <taxon>Mucorales</taxon>
        <taxon>Mucorineae</taxon>
        <taxon>Choanephoraceae</taxon>
        <taxon>Choanephoroideae</taxon>
        <taxon>Choanephora</taxon>
    </lineage>
</organism>
<feature type="compositionally biased region" description="Acidic residues" evidence="1">
    <location>
        <begin position="204"/>
        <end position="223"/>
    </location>
</feature>
<dbReference type="PANTHER" id="PTHR31859:SF1">
    <property type="entry name" value="TETRATRICOPEPTIDE REPEAT PROTEIN 39C"/>
    <property type="match status" value="1"/>
</dbReference>
<accession>A0A1C7NP62</accession>
<dbReference type="AlphaFoldDB" id="A0A1C7NP62"/>
<feature type="compositionally biased region" description="Polar residues" evidence="1">
    <location>
        <begin position="73"/>
        <end position="83"/>
    </location>
</feature>
<feature type="compositionally biased region" description="Basic and acidic residues" evidence="1">
    <location>
        <begin position="137"/>
        <end position="155"/>
    </location>
</feature>
<dbReference type="EMBL" id="LUGH01000028">
    <property type="protein sequence ID" value="OBZ90923.1"/>
    <property type="molecule type" value="Genomic_DNA"/>
</dbReference>
<feature type="compositionally biased region" description="Basic and acidic residues" evidence="1">
    <location>
        <begin position="166"/>
        <end position="176"/>
    </location>
</feature>
<feature type="compositionally biased region" description="Low complexity" evidence="1">
    <location>
        <begin position="901"/>
        <end position="910"/>
    </location>
</feature>
<dbReference type="InterPro" id="IPR011990">
    <property type="entry name" value="TPR-like_helical_dom_sf"/>
</dbReference>
<proteinExistence type="predicted"/>
<evidence type="ECO:0000313" key="2">
    <source>
        <dbReference type="EMBL" id="OBZ90923.1"/>
    </source>
</evidence>
<protein>
    <submittedName>
        <fullName evidence="2">Tetratricopeptide repeat protein 39B</fullName>
    </submittedName>
</protein>
<feature type="region of interest" description="Disordered" evidence="1">
    <location>
        <begin position="883"/>
        <end position="910"/>
    </location>
</feature>
<evidence type="ECO:0000313" key="3">
    <source>
        <dbReference type="Proteomes" id="UP000093000"/>
    </source>
</evidence>
<name>A0A1C7NP62_9FUNG</name>
<dbReference type="OrthoDB" id="43460at2759"/>
<dbReference type="SUPFAM" id="SSF48452">
    <property type="entry name" value="TPR-like"/>
    <property type="match status" value="1"/>
</dbReference>